<proteinExistence type="inferred from homology"/>
<dbReference type="Pfam" id="PF01730">
    <property type="entry name" value="UreF"/>
    <property type="match status" value="1"/>
</dbReference>
<dbReference type="Proteomes" id="UP000013047">
    <property type="component" value="Unassembled WGS sequence"/>
</dbReference>
<comment type="subcellular location">
    <subcellularLocation>
        <location evidence="3">Cytoplasm</location>
    </subcellularLocation>
</comment>
<dbReference type="GO" id="GO:0005737">
    <property type="term" value="C:cytoplasm"/>
    <property type="evidence" value="ECO:0007669"/>
    <property type="project" value="UniProtKB-SubCell"/>
</dbReference>
<dbReference type="HAMAP" id="MF_01385">
    <property type="entry name" value="UreF"/>
    <property type="match status" value="1"/>
</dbReference>
<accession>N6YLQ9</accession>
<gene>
    <name evidence="3" type="primary">ureF</name>
    <name evidence="4" type="ORF">C667_19850</name>
</gene>
<dbReference type="Gene3D" id="1.10.4190.10">
    <property type="entry name" value="Urease accessory protein UreF"/>
    <property type="match status" value="1"/>
</dbReference>
<keyword evidence="5" id="KW-1185">Reference proteome</keyword>
<comment type="similarity">
    <text evidence="3">Belongs to the UreF family.</text>
</comment>
<comment type="subunit">
    <text evidence="3">UreD, UreF and UreG form a complex that acts as a GTP-hydrolysis-dependent molecular chaperone, activating the urease apoprotein by helping to assemble the nickel containing metallocenter of UreC. The UreE protein probably delivers the nickel.</text>
</comment>
<comment type="caution">
    <text evidence="4">The sequence shown here is derived from an EMBL/GenBank/DDBJ whole genome shotgun (WGS) entry which is preliminary data.</text>
</comment>
<keyword evidence="2 3" id="KW-0143">Chaperone</keyword>
<dbReference type="PANTHER" id="PTHR33620:SF1">
    <property type="entry name" value="UREASE ACCESSORY PROTEIN F"/>
    <property type="match status" value="1"/>
</dbReference>
<evidence type="ECO:0000256" key="3">
    <source>
        <dbReference type="HAMAP-Rule" id="MF_01385"/>
    </source>
</evidence>
<reference evidence="4 5" key="1">
    <citation type="submission" date="2012-09" db="EMBL/GenBank/DDBJ databases">
        <title>Draft Genome Sequences of 6 Strains from Genus Thauera.</title>
        <authorList>
            <person name="Liu B."/>
            <person name="Shapleigh J.P."/>
            <person name="Frostegard A.H."/>
        </authorList>
    </citation>
    <scope>NUCLEOTIDE SEQUENCE [LARGE SCALE GENOMIC DNA]</scope>
    <source>
        <strain evidence="4 5">B4P</strain>
    </source>
</reference>
<name>N6YLQ9_9RHOO</name>
<protein>
    <recommendedName>
        <fullName evidence="3">Urease accessory protein UreF</fullName>
    </recommendedName>
</protein>
<evidence type="ECO:0000313" key="4">
    <source>
        <dbReference type="EMBL" id="ENO95276.1"/>
    </source>
</evidence>
<keyword evidence="3" id="KW-0963">Cytoplasm</keyword>
<dbReference type="EMBL" id="AMXF01000244">
    <property type="protein sequence ID" value="ENO95276.1"/>
    <property type="molecule type" value="Genomic_DNA"/>
</dbReference>
<dbReference type="RefSeq" id="WP_004377750.1">
    <property type="nucleotide sequence ID" value="NZ_AMXF01000244.1"/>
</dbReference>
<evidence type="ECO:0000256" key="1">
    <source>
        <dbReference type="ARBA" id="ARBA00022988"/>
    </source>
</evidence>
<evidence type="ECO:0000256" key="2">
    <source>
        <dbReference type="ARBA" id="ARBA00023186"/>
    </source>
</evidence>
<evidence type="ECO:0000313" key="5">
    <source>
        <dbReference type="Proteomes" id="UP000013047"/>
    </source>
</evidence>
<dbReference type="InterPro" id="IPR038277">
    <property type="entry name" value="UreF_sf"/>
</dbReference>
<dbReference type="PANTHER" id="PTHR33620">
    <property type="entry name" value="UREASE ACCESSORY PROTEIN F"/>
    <property type="match status" value="1"/>
</dbReference>
<dbReference type="AlphaFoldDB" id="N6YLQ9"/>
<comment type="function">
    <text evidence="3">Required for maturation of urease via the functional incorporation of the urease nickel metallocenter.</text>
</comment>
<organism evidence="4 5">
    <name type="scientific">Thauera phenylacetica B4P</name>
    <dbReference type="NCBI Taxonomy" id="1234382"/>
    <lineage>
        <taxon>Bacteria</taxon>
        <taxon>Pseudomonadati</taxon>
        <taxon>Pseudomonadota</taxon>
        <taxon>Betaproteobacteria</taxon>
        <taxon>Rhodocyclales</taxon>
        <taxon>Zoogloeaceae</taxon>
        <taxon>Thauera</taxon>
    </lineage>
</organism>
<keyword evidence="1 3" id="KW-0996">Nickel insertion</keyword>
<sequence>MSAVIFRPMPAPVPAMPCTGDAMAADVGARSAAGAGSPANAAFERAPFAGGSAPTRPGLLPLLRLLQLASPALPVGAYTYSQGLEWAVESGLVRTEAQAAAWIGELLEWSLARFEAPLLARQLAAWSQGDDTEVARLDADFLASRETAELRAETAQMGWSLARLLAELDAFASIPGWRARLLAIEAPCFPTVWSAAAAAWQIPADQALAAYLWAWAENQVMAAVKAVPLGQSAGQRLLATLGARIPALAEGALALPEAAWSNYTPGLAIASSRHETQYTRLFRS</sequence>
<dbReference type="InterPro" id="IPR002639">
    <property type="entry name" value="UreF"/>
</dbReference>
<dbReference type="OrthoDB" id="9798772at2"/>
<dbReference type="GO" id="GO:0016151">
    <property type="term" value="F:nickel cation binding"/>
    <property type="evidence" value="ECO:0007669"/>
    <property type="project" value="UniProtKB-UniRule"/>
</dbReference>